<reference evidence="4" key="1">
    <citation type="submission" date="2023-02" db="EMBL/GenBank/DDBJ databases">
        <title>Colletotrichum kahawae CIFC_Que2 genome sequencing and assembly.</title>
        <authorList>
            <person name="Baroncelli R."/>
        </authorList>
    </citation>
    <scope>NUCLEOTIDE SEQUENCE</scope>
    <source>
        <strain evidence="4">CIFC_Que2</strain>
    </source>
</reference>
<dbReference type="InterPro" id="IPR056884">
    <property type="entry name" value="NPHP3-like_N"/>
</dbReference>
<comment type="caution">
    <text evidence="4">The sequence shown here is derived from an EMBL/GenBank/DDBJ whole genome shotgun (WGS) entry which is preliminary data.</text>
</comment>
<proteinExistence type="predicted"/>
<dbReference type="AlphaFoldDB" id="A0AAD9YHU2"/>
<dbReference type="InterPro" id="IPR031359">
    <property type="entry name" value="NACHT_N"/>
</dbReference>
<dbReference type="PANTHER" id="PTHR10039:SF17">
    <property type="entry name" value="FUNGAL STAND N-TERMINAL GOODBYE DOMAIN-CONTAINING PROTEIN-RELATED"/>
    <property type="match status" value="1"/>
</dbReference>
<evidence type="ECO:0000313" key="5">
    <source>
        <dbReference type="Proteomes" id="UP001281614"/>
    </source>
</evidence>
<evidence type="ECO:0000259" key="3">
    <source>
        <dbReference type="PROSITE" id="PS50837"/>
    </source>
</evidence>
<dbReference type="PROSITE" id="PS50837">
    <property type="entry name" value="NACHT"/>
    <property type="match status" value="1"/>
</dbReference>
<evidence type="ECO:0000256" key="2">
    <source>
        <dbReference type="SAM" id="MobiDB-lite"/>
    </source>
</evidence>
<dbReference type="EMBL" id="VYYT01000142">
    <property type="protein sequence ID" value="KAK2763634.1"/>
    <property type="molecule type" value="Genomic_DNA"/>
</dbReference>
<dbReference type="PANTHER" id="PTHR10039">
    <property type="entry name" value="AMELOGENIN"/>
    <property type="match status" value="1"/>
</dbReference>
<feature type="region of interest" description="Disordered" evidence="2">
    <location>
        <begin position="1"/>
        <end position="56"/>
    </location>
</feature>
<feature type="compositionally biased region" description="Low complexity" evidence="2">
    <location>
        <begin position="37"/>
        <end position="50"/>
    </location>
</feature>
<dbReference type="Pfam" id="PF24883">
    <property type="entry name" value="NPHP3_N"/>
    <property type="match status" value="1"/>
</dbReference>
<evidence type="ECO:0000256" key="1">
    <source>
        <dbReference type="ARBA" id="ARBA00022737"/>
    </source>
</evidence>
<keyword evidence="1" id="KW-0677">Repeat</keyword>
<dbReference type="Pfam" id="PF17100">
    <property type="entry name" value="NACHT_N"/>
    <property type="match status" value="1"/>
</dbReference>
<organism evidence="4 5">
    <name type="scientific">Colletotrichum kahawae</name>
    <name type="common">Coffee berry disease fungus</name>
    <dbReference type="NCBI Taxonomy" id="34407"/>
    <lineage>
        <taxon>Eukaryota</taxon>
        <taxon>Fungi</taxon>
        <taxon>Dikarya</taxon>
        <taxon>Ascomycota</taxon>
        <taxon>Pezizomycotina</taxon>
        <taxon>Sordariomycetes</taxon>
        <taxon>Hypocreomycetidae</taxon>
        <taxon>Glomerellales</taxon>
        <taxon>Glomerellaceae</taxon>
        <taxon>Colletotrichum</taxon>
        <taxon>Colletotrichum gloeosporioides species complex</taxon>
    </lineage>
</organism>
<dbReference type="InterPro" id="IPR007111">
    <property type="entry name" value="NACHT_NTPase"/>
</dbReference>
<dbReference type="Proteomes" id="UP001281614">
    <property type="component" value="Unassembled WGS sequence"/>
</dbReference>
<accession>A0AAD9YHU2</accession>
<dbReference type="SUPFAM" id="SSF52540">
    <property type="entry name" value="P-loop containing nucleoside triphosphate hydrolases"/>
    <property type="match status" value="1"/>
</dbReference>
<protein>
    <submittedName>
        <fullName evidence="4">Nacht and wd domain protein</fullName>
    </submittedName>
</protein>
<evidence type="ECO:0000313" key="4">
    <source>
        <dbReference type="EMBL" id="KAK2763634.1"/>
    </source>
</evidence>
<keyword evidence="5" id="KW-1185">Reference proteome</keyword>
<gene>
    <name evidence="4" type="ORF">CKAH01_15914</name>
</gene>
<name>A0AAD9YHU2_COLKA</name>
<feature type="domain" description="NACHT" evidence="3">
    <location>
        <begin position="378"/>
        <end position="520"/>
    </location>
</feature>
<dbReference type="Gene3D" id="3.40.50.300">
    <property type="entry name" value="P-loop containing nucleotide triphosphate hydrolases"/>
    <property type="match status" value="1"/>
</dbReference>
<sequence length="903" mass="103452">MGRESFKFWKKHRKEPDKPHVPSHPPTVGRDRALVVRPGPSSSEPSPGRSQTPEANWQPDLWNQAYDRLKFQDQKTVQAYEMLLSITLKNEHALVTEETHNRIGDSAEDRLPQMKKLLEIGLAKTESSTATYAKIKGGIDTMLPFQELITTAMKTNPEAAVVWVGVTFAVEILQNPFTEPGLTRAGITHVVSRMEWYWDLASLLLDSESISYAQRPLQQHLETRILELYQKLLSYQMKSICRYFKSKLVNFWKDVIMLDNWQGQLDSVKAAEAALVQDMQMFDNRSIVGHLQRLSSTANSQYTALEKFVSLIQDEIRGQHESTRLREERDCLKHLCSTNPSLDRQRIIKAKGGLLWDSYRWVLENREFKHWQKNAQSRRLWITGDPGKGKTMLMCGIIEELKKDPFKRLCYFFCQATLEKLNNAQAVLRGLIYHLAVEYPWLISYVVTEYELRGRTLFEDHNAWQAMSNILRAMLPDEGLNEVLLLVDGLDECVTEQEDLLDLIAEISANPRVKLTISSRNWPVLKQAFGDTSSQAATLSLEINGDRVAEAVEAYIKQKMRDLARQNPYKNNPKVCREVELHLTAKSNNTFLWVALVCKALGRHGILNERHVRIVLEESPSGLEELYERMISGIVESIDAKRYEDILATTSVVHRPLSLEELSLILESGDEIESLEQDISSCGSFLYLQDGLIYFVHQSAKEFLHNEKKSSFDLIFPSGVKHAHQMVFSRSLRAMSKVIRRDVYGLEAPDVHINDIAPPQPDFLASSTYCLLYWVDHLIESDSATDLKDRGTVHEFLGDKFLYWLEALALLNHIPQAVQSIQKLRRLVLAAFVYDADRFLLYHRVMIQNTPLQLYASALAFSPEESIVKRTFLESHTAVNKVRLKAANCEEEKLEGARRDYAS</sequence>
<dbReference type="InterPro" id="IPR027417">
    <property type="entry name" value="P-loop_NTPase"/>
</dbReference>